<sequence length="338" mass="38714">MSEIEMNLSKPDLQFMFSDRWSSGTSTNRCTRAQANGNIRRSVSGMRLGIRISLKEIDIVTDGFAEQNVIASGDNGVVYRAVLLDNMRAAVKLLMSNSVSEEEDFIEKVEAIGQVKHKNLVKLFGYCVEGQNRLAYLHEDIEPKIVHHNMKSSNILLDHHWNPKISDVGLAKLHGPEWSISTSCELRNSGYLAEELSGRTSIFNEKSDVYSFGILIMEIVFLIDWLKSMVAQQKIAYVLDPKLPEMPSRKELKRIILIALRCVDPDIKHRPKMGDVLRMLEPRDLLLREEYRIKRAASYHNYPQKNKTAVLCDADISTHDEENRAHEPDHENPPWKKF</sequence>
<protein>
    <submittedName>
        <fullName evidence="1">Serine/threonine-protein kinase</fullName>
    </submittedName>
</protein>
<dbReference type="Proteomes" id="UP000829398">
    <property type="component" value="Chromosome 9"/>
</dbReference>
<dbReference type="EMBL" id="CM039178">
    <property type="protein sequence ID" value="KAH9677593.1"/>
    <property type="molecule type" value="Genomic_DNA"/>
</dbReference>
<accession>A0ACB8HSI2</accession>
<comment type="caution">
    <text evidence="1">The sequence shown here is derived from an EMBL/GenBank/DDBJ whole genome shotgun (WGS) entry which is preliminary data.</text>
</comment>
<name>A0ACB8HSI2_CITSI</name>
<keyword evidence="1" id="KW-0808">Transferase</keyword>
<gene>
    <name evidence="1" type="ORF">KPL71_025421</name>
</gene>
<keyword evidence="1" id="KW-0418">Kinase</keyword>
<keyword evidence="2" id="KW-1185">Reference proteome</keyword>
<evidence type="ECO:0000313" key="1">
    <source>
        <dbReference type="EMBL" id="KAH9677593.1"/>
    </source>
</evidence>
<proteinExistence type="predicted"/>
<evidence type="ECO:0000313" key="2">
    <source>
        <dbReference type="Proteomes" id="UP000829398"/>
    </source>
</evidence>
<organism evidence="1 2">
    <name type="scientific">Citrus sinensis</name>
    <name type="common">Sweet orange</name>
    <name type="synonym">Citrus aurantium var. sinensis</name>
    <dbReference type="NCBI Taxonomy" id="2711"/>
    <lineage>
        <taxon>Eukaryota</taxon>
        <taxon>Viridiplantae</taxon>
        <taxon>Streptophyta</taxon>
        <taxon>Embryophyta</taxon>
        <taxon>Tracheophyta</taxon>
        <taxon>Spermatophyta</taxon>
        <taxon>Magnoliopsida</taxon>
        <taxon>eudicotyledons</taxon>
        <taxon>Gunneridae</taxon>
        <taxon>Pentapetalae</taxon>
        <taxon>rosids</taxon>
        <taxon>malvids</taxon>
        <taxon>Sapindales</taxon>
        <taxon>Rutaceae</taxon>
        <taxon>Aurantioideae</taxon>
        <taxon>Citrus</taxon>
    </lineage>
</organism>
<reference evidence="2" key="1">
    <citation type="journal article" date="2023" name="Hortic. Res.">
        <title>A chromosome-level phased genome enabling allele-level studies in sweet orange: a case study on citrus Huanglongbing tolerance.</title>
        <authorList>
            <person name="Wu B."/>
            <person name="Yu Q."/>
            <person name="Deng Z."/>
            <person name="Duan Y."/>
            <person name="Luo F."/>
            <person name="Gmitter F. Jr."/>
        </authorList>
    </citation>
    <scope>NUCLEOTIDE SEQUENCE [LARGE SCALE GENOMIC DNA]</scope>
    <source>
        <strain evidence="2">cv. Valencia</strain>
    </source>
</reference>